<dbReference type="Proteomes" id="UP000241769">
    <property type="component" value="Unassembled WGS sequence"/>
</dbReference>
<reference evidence="1 2" key="1">
    <citation type="journal article" date="2018" name="Genome Biol. Evol.">
        <title>Multiple Roots of Fruiting Body Formation in Amoebozoa.</title>
        <authorList>
            <person name="Hillmann F."/>
            <person name="Forbes G."/>
            <person name="Novohradska S."/>
            <person name="Ferling I."/>
            <person name="Riege K."/>
            <person name="Groth M."/>
            <person name="Westermann M."/>
            <person name="Marz M."/>
            <person name="Spaller T."/>
            <person name="Winckler T."/>
            <person name="Schaap P."/>
            <person name="Glockner G."/>
        </authorList>
    </citation>
    <scope>NUCLEOTIDE SEQUENCE [LARGE SCALE GENOMIC DNA]</scope>
    <source>
        <strain evidence="1 2">Jena</strain>
    </source>
</reference>
<dbReference type="InParanoid" id="A0A2P6N4S7"/>
<evidence type="ECO:0000313" key="1">
    <source>
        <dbReference type="EMBL" id="PRP78952.1"/>
    </source>
</evidence>
<keyword evidence="2" id="KW-1185">Reference proteome</keyword>
<dbReference type="AlphaFoldDB" id="A0A2P6N4S7"/>
<sequence>MLCNQRLYRFIHPIYLKHFLYRMSLPFKFPAQIKRFFVDHPDSASLVHTLHINNTNNLMIESMRVFDNPHVFSSLRRIEGDIRVTADGIASMSSLPLANFERIKIRMDLTDSCVDDLLESYYNCLLRTLIRPHVKHFHLDAYRSGPFFVYNREASFVDKLASHNNLTELYLPSFMQSSLTQHTWPLLQKFGLHYNDRWNSHFNSSTDGYDIALFSAFYDRHPSITDIDLHFTGRLKPTQLPNLTRVRCCPQSLNEVIAPLSDGTYRPITHIELTRDSYLTVISNIDRSLLGVVQLPPSLESLSIICGRQKWASLLPPPSSLPKLKEIIITACFRYDDFRRSTTLTDVMDGDGWYPLIVWLNQWLNAVPTLKYIQLYSNIQVWADMKRILVKVAHQDRDEWMTYDMEGDA</sequence>
<evidence type="ECO:0008006" key="3">
    <source>
        <dbReference type="Google" id="ProtNLM"/>
    </source>
</evidence>
<comment type="caution">
    <text evidence="1">The sequence shown here is derived from an EMBL/GenBank/DDBJ whole genome shotgun (WGS) entry which is preliminary data.</text>
</comment>
<dbReference type="EMBL" id="MDYQ01000203">
    <property type="protein sequence ID" value="PRP78952.1"/>
    <property type="molecule type" value="Genomic_DNA"/>
</dbReference>
<protein>
    <recommendedName>
        <fullName evidence="3">F-box domain-containing protein</fullName>
    </recommendedName>
</protein>
<name>A0A2P6N4S7_9EUKA</name>
<evidence type="ECO:0000313" key="2">
    <source>
        <dbReference type="Proteomes" id="UP000241769"/>
    </source>
</evidence>
<accession>A0A2P6N4S7</accession>
<gene>
    <name evidence="1" type="ORF">PROFUN_13264</name>
</gene>
<proteinExistence type="predicted"/>
<organism evidence="1 2">
    <name type="scientific">Planoprotostelium fungivorum</name>
    <dbReference type="NCBI Taxonomy" id="1890364"/>
    <lineage>
        <taxon>Eukaryota</taxon>
        <taxon>Amoebozoa</taxon>
        <taxon>Evosea</taxon>
        <taxon>Variosea</taxon>
        <taxon>Cavosteliida</taxon>
        <taxon>Cavosteliaceae</taxon>
        <taxon>Planoprotostelium</taxon>
    </lineage>
</organism>